<dbReference type="OrthoDB" id="10017160at2759"/>
<name>A0A4C1WBJ4_EUMVA</name>
<accession>A0A4C1WBJ4</accession>
<dbReference type="EMBL" id="BGZK01000503">
    <property type="protein sequence ID" value="GBP47524.1"/>
    <property type="molecule type" value="Genomic_DNA"/>
</dbReference>
<keyword evidence="2" id="KW-1185">Reference proteome</keyword>
<evidence type="ECO:0000313" key="2">
    <source>
        <dbReference type="Proteomes" id="UP000299102"/>
    </source>
</evidence>
<dbReference type="AlphaFoldDB" id="A0A4C1WBJ4"/>
<dbReference type="Proteomes" id="UP000299102">
    <property type="component" value="Unassembled WGS sequence"/>
</dbReference>
<proteinExistence type="predicted"/>
<protein>
    <submittedName>
        <fullName evidence="1">Uncharacterized protein</fullName>
    </submittedName>
</protein>
<reference evidence="1 2" key="1">
    <citation type="journal article" date="2019" name="Commun. Biol.">
        <title>The bagworm genome reveals a unique fibroin gene that provides high tensile strength.</title>
        <authorList>
            <person name="Kono N."/>
            <person name="Nakamura H."/>
            <person name="Ohtoshi R."/>
            <person name="Tomita M."/>
            <person name="Numata K."/>
            <person name="Arakawa K."/>
        </authorList>
    </citation>
    <scope>NUCLEOTIDE SEQUENCE [LARGE SCALE GENOMIC DNA]</scope>
</reference>
<organism evidence="1 2">
    <name type="scientific">Eumeta variegata</name>
    <name type="common">Bagworm moth</name>
    <name type="synonym">Eumeta japonica</name>
    <dbReference type="NCBI Taxonomy" id="151549"/>
    <lineage>
        <taxon>Eukaryota</taxon>
        <taxon>Metazoa</taxon>
        <taxon>Ecdysozoa</taxon>
        <taxon>Arthropoda</taxon>
        <taxon>Hexapoda</taxon>
        <taxon>Insecta</taxon>
        <taxon>Pterygota</taxon>
        <taxon>Neoptera</taxon>
        <taxon>Endopterygota</taxon>
        <taxon>Lepidoptera</taxon>
        <taxon>Glossata</taxon>
        <taxon>Ditrysia</taxon>
        <taxon>Tineoidea</taxon>
        <taxon>Psychidae</taxon>
        <taxon>Oiketicinae</taxon>
        <taxon>Eumeta</taxon>
    </lineage>
</organism>
<comment type="caution">
    <text evidence="1">The sequence shown here is derived from an EMBL/GenBank/DDBJ whole genome shotgun (WGS) entry which is preliminary data.</text>
</comment>
<gene>
    <name evidence="1" type="ORF">EVAR_30613_1</name>
</gene>
<evidence type="ECO:0000313" key="1">
    <source>
        <dbReference type="EMBL" id="GBP47524.1"/>
    </source>
</evidence>
<sequence>MKHHRKPLRITGFVSLTVGDLCSRTNLKKVALDYRIDQKQVYAYDPKTKPEPNKSDSYKSTLKQMVADFFDINRHVVTVSLENRKMIHSERYTTIYLLEVFEEIGKNNLQHRIFFVMTTQPALAIGRHTLAETTQFWELKRSN</sequence>